<dbReference type="InterPro" id="IPR036595">
    <property type="entry name" value="A-macroglobulin_rcpt-bd_sf"/>
</dbReference>
<evidence type="ECO:0000313" key="2">
    <source>
        <dbReference type="EMBL" id="ADY39625.1"/>
    </source>
</evidence>
<sequence length="103" mass="12126">QNESNMVVMEIKMISGFSVVKDSVQELLNIPELEIKRFEIKDNQLNLYFVQLTDQNKCFSFDVVQEIVVEDTKPANVKIYDYYDQDKESTVSYIIDDECRRTT</sequence>
<dbReference type="Gene3D" id="2.60.40.690">
    <property type="entry name" value="Alpha-macroglobulin, receptor-binding domain"/>
    <property type="match status" value="1"/>
</dbReference>
<protein>
    <submittedName>
        <fullName evidence="2">Putative alpha-2-macroglobulin</fullName>
    </submittedName>
</protein>
<dbReference type="SUPFAM" id="SSF49410">
    <property type="entry name" value="Alpha-macroglobulin receptor domain"/>
    <property type="match status" value="1"/>
</dbReference>
<dbReference type="AlphaFoldDB" id="F1CJ94"/>
<evidence type="ECO:0000259" key="1">
    <source>
        <dbReference type="SMART" id="SM01361"/>
    </source>
</evidence>
<dbReference type="Pfam" id="PF07677">
    <property type="entry name" value="A2M_recep"/>
    <property type="match status" value="1"/>
</dbReference>
<dbReference type="GO" id="GO:0005576">
    <property type="term" value="C:extracellular region"/>
    <property type="evidence" value="ECO:0007669"/>
    <property type="project" value="InterPro"/>
</dbReference>
<proteinExistence type="evidence at transcript level"/>
<accession>F1CJ94</accession>
<dbReference type="InterPro" id="IPR050473">
    <property type="entry name" value="A2M/Complement_sys"/>
</dbReference>
<reference evidence="2" key="1">
    <citation type="journal article" date="2011" name="Toxicon">
        <title>The tale of a resting gland: transcriptome of a replete venom gland from the scorpion Hottentotta judaicus.</title>
        <authorList>
            <person name="Morgenstern D."/>
            <person name="Rohde B.H."/>
            <person name="King G.F."/>
            <person name="Tal T."/>
            <person name="Sher D."/>
            <person name="Zlotkin E."/>
        </authorList>
    </citation>
    <scope>NUCLEOTIDE SEQUENCE</scope>
    <source>
        <tissue evidence="2">Telson</tissue>
    </source>
</reference>
<feature type="domain" description="Alpha-macroglobulin receptor-binding" evidence="1">
    <location>
        <begin position="4"/>
        <end position="93"/>
    </location>
</feature>
<name>F1CJ94_HOTJU</name>
<feature type="non-terminal residue" evidence="2">
    <location>
        <position position="1"/>
    </location>
</feature>
<organism evidence="2">
    <name type="scientific">Hottentotta judaicus</name>
    <name type="common">Black scorpion</name>
    <name type="synonym">Buthotus judaicus</name>
    <dbReference type="NCBI Taxonomy" id="6863"/>
    <lineage>
        <taxon>Eukaryota</taxon>
        <taxon>Metazoa</taxon>
        <taxon>Ecdysozoa</taxon>
        <taxon>Arthropoda</taxon>
        <taxon>Chelicerata</taxon>
        <taxon>Arachnida</taxon>
        <taxon>Scorpiones</taxon>
        <taxon>Buthida</taxon>
        <taxon>Buthoidea</taxon>
        <taxon>Buthidae</taxon>
        <taxon>Hottentotta</taxon>
    </lineage>
</organism>
<dbReference type="PANTHER" id="PTHR11412:SF171">
    <property type="entry name" value="PREGNANCY ZONE PROTEIN-LIKE PROTEIN"/>
    <property type="match status" value="1"/>
</dbReference>
<dbReference type="SMART" id="SM01361">
    <property type="entry name" value="A2M_recep"/>
    <property type="match status" value="1"/>
</dbReference>
<dbReference type="EMBL" id="HQ288203">
    <property type="protein sequence ID" value="ADY39625.1"/>
    <property type="molecule type" value="mRNA"/>
</dbReference>
<dbReference type="PANTHER" id="PTHR11412">
    <property type="entry name" value="MACROGLOBULIN / COMPLEMENT"/>
    <property type="match status" value="1"/>
</dbReference>
<dbReference type="InterPro" id="IPR009048">
    <property type="entry name" value="A-macroglobulin_rcpt-bd"/>
</dbReference>